<dbReference type="Gene3D" id="3.80.10.10">
    <property type="entry name" value="Ribonuclease Inhibitor"/>
    <property type="match status" value="1"/>
</dbReference>
<feature type="coiled-coil region" evidence="1">
    <location>
        <begin position="61"/>
        <end position="95"/>
    </location>
</feature>
<sequence>MDSRYFTPSHSIAQIPSPTNRISTCLCEKCGHTIFFDASPLDLHEILEHARSGYTPTSSERVAYLGKLEEARHEIERFEIELRRLREVTQKLEEQQRFLQAYVAGIQHITSAIQRLPLEILGIIFRYVCCGKDATDIVNNYQTSGPYALTTRLPTLDVSSVCSRWYKFVTSTPIFWTSFGHDDDSFVSRNLVRTFLKRSRSKLINFRVSDDPSNKFFYPTPLVSHCDRWYHGSIAGSFAFVNEVFLEPLVQYGASASNLRSLELDCYARELFELPTALFPSLETLVLRGIILDFETPRYTVTTLHLSKVTYFDALSFLSTFPNLENLKMEYIYSELSDTPTFAPIVFDKMQTLILSLPLASGFLTTLKFPHLVHLYLCYSNDLGYVGNGTQTIFSLQTTLSILDQDFCALTHLSIQAMLLRYDEVAELFRLVPSLTHLDAEESITRSRRLDTIRWILELLAGPQHPGLPLAMATPEIDVDEDINSSFDSDDDSDMDEESNSDQVDEEDHNGDLQEPLLPRLVALNLSMRPRNRLLLDVVRSRQQILEDTPGPRACLQKLRIRHPHRFARYWKISPHFEALQKSLEPFEERGLDVDIEMPVAWVAVPTPPHTYDFLDDF</sequence>
<feature type="compositionally biased region" description="Acidic residues" evidence="2">
    <location>
        <begin position="481"/>
        <end position="509"/>
    </location>
</feature>
<protein>
    <recommendedName>
        <fullName evidence="5">F-box domain-containing protein</fullName>
    </recommendedName>
</protein>
<evidence type="ECO:0000313" key="3">
    <source>
        <dbReference type="EMBL" id="KAJ3839918.1"/>
    </source>
</evidence>
<evidence type="ECO:0000313" key="4">
    <source>
        <dbReference type="Proteomes" id="UP001163846"/>
    </source>
</evidence>
<dbReference type="EMBL" id="MU806103">
    <property type="protein sequence ID" value="KAJ3839918.1"/>
    <property type="molecule type" value="Genomic_DNA"/>
</dbReference>
<dbReference type="SUPFAM" id="SSF52047">
    <property type="entry name" value="RNI-like"/>
    <property type="match status" value="1"/>
</dbReference>
<organism evidence="3 4">
    <name type="scientific">Lentinula raphanica</name>
    <dbReference type="NCBI Taxonomy" id="153919"/>
    <lineage>
        <taxon>Eukaryota</taxon>
        <taxon>Fungi</taxon>
        <taxon>Dikarya</taxon>
        <taxon>Basidiomycota</taxon>
        <taxon>Agaricomycotina</taxon>
        <taxon>Agaricomycetes</taxon>
        <taxon>Agaricomycetidae</taxon>
        <taxon>Agaricales</taxon>
        <taxon>Marasmiineae</taxon>
        <taxon>Omphalotaceae</taxon>
        <taxon>Lentinula</taxon>
    </lineage>
</organism>
<dbReference type="Proteomes" id="UP001163846">
    <property type="component" value="Unassembled WGS sequence"/>
</dbReference>
<evidence type="ECO:0000256" key="1">
    <source>
        <dbReference type="SAM" id="Coils"/>
    </source>
</evidence>
<keyword evidence="4" id="KW-1185">Reference proteome</keyword>
<evidence type="ECO:0008006" key="5">
    <source>
        <dbReference type="Google" id="ProtNLM"/>
    </source>
</evidence>
<proteinExistence type="predicted"/>
<dbReference type="InterPro" id="IPR032675">
    <property type="entry name" value="LRR_dom_sf"/>
</dbReference>
<evidence type="ECO:0000256" key="2">
    <source>
        <dbReference type="SAM" id="MobiDB-lite"/>
    </source>
</evidence>
<gene>
    <name evidence="3" type="ORF">F5878DRAFT_724162</name>
</gene>
<accession>A0AA38PBL2</accession>
<keyword evidence="1" id="KW-0175">Coiled coil</keyword>
<dbReference type="AlphaFoldDB" id="A0AA38PBL2"/>
<name>A0AA38PBL2_9AGAR</name>
<feature type="region of interest" description="Disordered" evidence="2">
    <location>
        <begin position="481"/>
        <end position="512"/>
    </location>
</feature>
<comment type="caution">
    <text evidence="3">The sequence shown here is derived from an EMBL/GenBank/DDBJ whole genome shotgun (WGS) entry which is preliminary data.</text>
</comment>
<reference evidence="3" key="1">
    <citation type="submission" date="2022-08" db="EMBL/GenBank/DDBJ databases">
        <authorList>
            <consortium name="DOE Joint Genome Institute"/>
            <person name="Min B."/>
            <person name="Riley R."/>
            <person name="Sierra-Patev S."/>
            <person name="Naranjo-Ortiz M."/>
            <person name="Looney B."/>
            <person name="Konkel Z."/>
            <person name="Slot J.C."/>
            <person name="Sakamoto Y."/>
            <person name="Steenwyk J.L."/>
            <person name="Rokas A."/>
            <person name="Carro J."/>
            <person name="Camarero S."/>
            <person name="Ferreira P."/>
            <person name="Molpeceres G."/>
            <person name="Ruiz-Duenas F.J."/>
            <person name="Serrano A."/>
            <person name="Henrissat B."/>
            <person name="Drula E."/>
            <person name="Hughes K.W."/>
            <person name="Mata J.L."/>
            <person name="Ishikawa N.K."/>
            <person name="Vargas-Isla R."/>
            <person name="Ushijima S."/>
            <person name="Smith C.A."/>
            <person name="Ahrendt S."/>
            <person name="Andreopoulos W."/>
            <person name="He G."/>
            <person name="Labutti K."/>
            <person name="Lipzen A."/>
            <person name="Ng V."/>
            <person name="Sandor L."/>
            <person name="Barry K."/>
            <person name="Martinez A.T."/>
            <person name="Xiao Y."/>
            <person name="Gibbons J.G."/>
            <person name="Terashima K."/>
            <person name="Hibbett D.S."/>
            <person name="Grigoriev I.V."/>
        </authorList>
    </citation>
    <scope>NUCLEOTIDE SEQUENCE</scope>
    <source>
        <strain evidence="3">TFB9207</strain>
    </source>
</reference>